<dbReference type="EMBL" id="REFR01000012">
    <property type="protein sequence ID" value="RMB04862.1"/>
    <property type="molecule type" value="Genomic_DNA"/>
</dbReference>
<dbReference type="InterPro" id="IPR005224">
    <property type="entry name" value="SfsA"/>
</dbReference>
<organism evidence="4 5">
    <name type="scientific">Eilatimonas milleporae</name>
    <dbReference type="NCBI Taxonomy" id="911205"/>
    <lineage>
        <taxon>Bacteria</taxon>
        <taxon>Pseudomonadati</taxon>
        <taxon>Pseudomonadota</taxon>
        <taxon>Alphaproteobacteria</taxon>
        <taxon>Kordiimonadales</taxon>
        <taxon>Kordiimonadaceae</taxon>
        <taxon>Eilatimonas</taxon>
    </lineage>
</organism>
<dbReference type="HAMAP" id="MF_00095">
    <property type="entry name" value="SfsA"/>
    <property type="match status" value="1"/>
</dbReference>
<name>A0A3M0C6J5_9PROT</name>
<sequence length="239" mass="26413">MKFDDTLQEGRLERRYKRFLADVTLMTGETVVAHCANSGAMAGVVDPGNRVWLLPNRNPKAKLDWRWELVEAEGTLIGINTSRPNALAEEAVAADLIDGLTGYDRIRREVRYGRNSRIDLLLERGAADTPSETCFVEVKNVHWRMDGGAIFPDAVTVRGAKHLDELVAMVHAGHRAVMLYVIQRADCGWFAPAWKKDPVYAEKLVWAAGEGVELMAYACDVSLEGIAIAQPLPISLTAP</sequence>
<dbReference type="RefSeq" id="WP_121939123.1">
    <property type="nucleotide sequence ID" value="NZ_REFR01000012.1"/>
</dbReference>
<evidence type="ECO:0000313" key="4">
    <source>
        <dbReference type="EMBL" id="RMB04862.1"/>
    </source>
</evidence>
<dbReference type="PANTHER" id="PTHR30545">
    <property type="entry name" value="SUGAR FERMENTATION STIMULATION PROTEIN A"/>
    <property type="match status" value="1"/>
</dbReference>
<evidence type="ECO:0000259" key="2">
    <source>
        <dbReference type="Pfam" id="PF03749"/>
    </source>
</evidence>
<evidence type="ECO:0000259" key="3">
    <source>
        <dbReference type="Pfam" id="PF17746"/>
    </source>
</evidence>
<comment type="caution">
    <text evidence="4">The sequence shown here is derived from an EMBL/GenBank/DDBJ whole genome shotgun (WGS) entry which is preliminary data.</text>
</comment>
<comment type="similarity">
    <text evidence="1">Belongs to the SfsA family.</text>
</comment>
<accession>A0A3M0C6J5</accession>
<dbReference type="Gene3D" id="2.40.50.580">
    <property type="match status" value="1"/>
</dbReference>
<dbReference type="Pfam" id="PF03749">
    <property type="entry name" value="SfsA"/>
    <property type="match status" value="1"/>
</dbReference>
<reference evidence="4 5" key="1">
    <citation type="submission" date="2018-10" db="EMBL/GenBank/DDBJ databases">
        <title>Genomic Encyclopedia of Archaeal and Bacterial Type Strains, Phase II (KMG-II): from individual species to whole genera.</title>
        <authorList>
            <person name="Goeker M."/>
        </authorList>
    </citation>
    <scope>NUCLEOTIDE SEQUENCE [LARGE SCALE GENOMIC DNA]</scope>
    <source>
        <strain evidence="4 5">DSM 25217</strain>
    </source>
</reference>
<dbReference type="GO" id="GO:0003677">
    <property type="term" value="F:DNA binding"/>
    <property type="evidence" value="ECO:0007669"/>
    <property type="project" value="InterPro"/>
</dbReference>
<evidence type="ECO:0000313" key="5">
    <source>
        <dbReference type="Proteomes" id="UP000271227"/>
    </source>
</evidence>
<keyword evidence="5" id="KW-1185">Reference proteome</keyword>
<dbReference type="CDD" id="cd22359">
    <property type="entry name" value="SfsA-like_bacterial"/>
    <property type="match status" value="1"/>
</dbReference>
<feature type="domain" description="Sugar fermentation stimulation protein C-terminal" evidence="2">
    <location>
        <begin position="83"/>
        <end position="224"/>
    </location>
</feature>
<dbReference type="NCBIfam" id="TIGR00230">
    <property type="entry name" value="sfsA"/>
    <property type="match status" value="1"/>
</dbReference>
<evidence type="ECO:0000256" key="1">
    <source>
        <dbReference type="HAMAP-Rule" id="MF_00095"/>
    </source>
</evidence>
<dbReference type="AlphaFoldDB" id="A0A3M0C6J5"/>
<gene>
    <name evidence="1" type="primary">sfsA</name>
    <name evidence="4" type="ORF">BXY39_2432</name>
</gene>
<dbReference type="FunCoup" id="A0A3M0C6J5">
    <property type="interactions" value="21"/>
</dbReference>
<dbReference type="InterPro" id="IPR040452">
    <property type="entry name" value="SfsA_C"/>
</dbReference>
<dbReference type="PANTHER" id="PTHR30545:SF2">
    <property type="entry name" value="SUGAR FERMENTATION STIMULATION PROTEIN A"/>
    <property type="match status" value="1"/>
</dbReference>
<dbReference type="OrthoDB" id="9802365at2"/>
<dbReference type="InterPro" id="IPR041465">
    <property type="entry name" value="SfsA_N"/>
</dbReference>
<dbReference type="Pfam" id="PF17746">
    <property type="entry name" value="SfsA_N"/>
    <property type="match status" value="1"/>
</dbReference>
<dbReference type="InParanoid" id="A0A3M0C6J5"/>
<dbReference type="Gene3D" id="3.40.1350.60">
    <property type="match status" value="1"/>
</dbReference>
<proteinExistence type="inferred from homology"/>
<dbReference type="Proteomes" id="UP000271227">
    <property type="component" value="Unassembled WGS sequence"/>
</dbReference>
<protein>
    <recommendedName>
        <fullName evidence="1">Sugar fermentation stimulation protein homolog</fullName>
    </recommendedName>
</protein>
<feature type="domain" description="SfsA N-terminal OB" evidence="3">
    <location>
        <begin position="14"/>
        <end position="79"/>
    </location>
</feature>